<evidence type="ECO:0000313" key="2">
    <source>
        <dbReference type="Proteomes" id="UP000054785"/>
    </source>
</evidence>
<organism evidence="1 2">
    <name type="scientific">Legionella geestiana</name>
    <dbReference type="NCBI Taxonomy" id="45065"/>
    <lineage>
        <taxon>Bacteria</taxon>
        <taxon>Pseudomonadati</taxon>
        <taxon>Pseudomonadota</taxon>
        <taxon>Gammaproteobacteria</taxon>
        <taxon>Legionellales</taxon>
        <taxon>Legionellaceae</taxon>
        <taxon>Legionella</taxon>
    </lineage>
</organism>
<dbReference type="InterPro" id="IPR013216">
    <property type="entry name" value="Methyltransf_11"/>
</dbReference>
<name>A0A0W0TND4_9GAMM</name>
<dbReference type="STRING" id="45065.Lgee_2082"/>
<gene>
    <name evidence="1" type="ORF">Lgee_2082</name>
</gene>
<keyword evidence="2" id="KW-1185">Reference proteome</keyword>
<reference evidence="1 2" key="1">
    <citation type="submission" date="2015-11" db="EMBL/GenBank/DDBJ databases">
        <title>Genomic analysis of 38 Legionella species identifies large and diverse effector repertoires.</title>
        <authorList>
            <person name="Burstein D."/>
            <person name="Amaro F."/>
            <person name="Zusman T."/>
            <person name="Lifshitz Z."/>
            <person name="Cohen O."/>
            <person name="Gilbert J.A."/>
            <person name="Pupko T."/>
            <person name="Shuman H.A."/>
            <person name="Segal G."/>
        </authorList>
    </citation>
    <scope>NUCLEOTIDE SEQUENCE [LARGE SCALE GENOMIC DNA]</scope>
    <source>
        <strain evidence="1 2">ATCC 49504</strain>
    </source>
</reference>
<protein>
    <submittedName>
        <fullName evidence="1">Methyl-transferase</fullName>
    </submittedName>
</protein>
<dbReference type="SUPFAM" id="SSF53335">
    <property type="entry name" value="S-adenosyl-L-methionine-dependent methyltransferases"/>
    <property type="match status" value="1"/>
</dbReference>
<proteinExistence type="predicted"/>
<dbReference type="RefSeq" id="WP_035901993.1">
    <property type="nucleotide sequence ID" value="NZ_CAAAHN010000004.1"/>
</dbReference>
<keyword evidence="1" id="KW-0808">Transferase</keyword>
<dbReference type="PATRIC" id="fig|45065.4.peg.2260"/>
<dbReference type="InterPro" id="IPR029063">
    <property type="entry name" value="SAM-dependent_MTases_sf"/>
</dbReference>
<dbReference type="Gene3D" id="3.40.50.150">
    <property type="entry name" value="Vaccinia Virus protein VP39"/>
    <property type="match status" value="1"/>
</dbReference>
<evidence type="ECO:0000313" key="1">
    <source>
        <dbReference type="EMBL" id="KTC97111.1"/>
    </source>
</evidence>
<dbReference type="GO" id="GO:0008757">
    <property type="term" value="F:S-adenosylmethionine-dependent methyltransferase activity"/>
    <property type="evidence" value="ECO:0007669"/>
    <property type="project" value="InterPro"/>
</dbReference>
<dbReference type="Proteomes" id="UP000054785">
    <property type="component" value="Unassembled WGS sequence"/>
</dbReference>
<dbReference type="OrthoDB" id="6191410at2"/>
<dbReference type="EMBL" id="LNYC01000073">
    <property type="protein sequence ID" value="KTC97111.1"/>
    <property type="molecule type" value="Genomic_DNA"/>
</dbReference>
<dbReference type="AlphaFoldDB" id="A0A0W0TND4"/>
<accession>A0A0W0TND4</accession>
<dbReference type="Pfam" id="PF08241">
    <property type="entry name" value="Methyltransf_11"/>
    <property type="match status" value="1"/>
</dbReference>
<comment type="caution">
    <text evidence="1">The sequence shown here is derived from an EMBL/GenBank/DDBJ whole genome shotgun (WGS) entry which is preliminary data.</text>
</comment>
<sequence>MQLLHKNKYRALHDWFATPQGTAAGFAIAREIMKHTESLTGFTLAQLGMCGTNPWLEHMSFTRQWVLSPCVEQKGSAMVCAFNALPFDRNSLDCVIVPFGIEVFGLQTNLLDEVDRVLRPMGHAVFIGINPWSLWGAGMRFGRAVFMGQAHTHLSSSLLLHNALMHRGLQQTAFSSFYYTPPVHAMRWIKRFDFLNEMGKMVWPLPPAFYCMVAQKYQCIAPSLRPQVLRAPVSTLPLATGV</sequence>